<proteinExistence type="predicted"/>
<protein>
    <submittedName>
        <fullName evidence="1">Uncharacterized protein</fullName>
    </submittedName>
</protein>
<organism evidence="1">
    <name type="scientific">Petromyces alliaceus</name>
    <name type="common">Aspergillus alliaceus</name>
    <dbReference type="NCBI Taxonomy" id="209559"/>
    <lineage>
        <taxon>Eukaryota</taxon>
        <taxon>Fungi</taxon>
        <taxon>Dikarya</taxon>
        <taxon>Ascomycota</taxon>
        <taxon>Pezizomycotina</taxon>
        <taxon>Eurotiomycetes</taxon>
        <taxon>Eurotiomycetidae</taxon>
        <taxon>Eurotiales</taxon>
        <taxon>Aspergillaceae</taxon>
        <taxon>Aspergillus</taxon>
        <taxon>Aspergillus subgen. Circumdati</taxon>
    </lineage>
</organism>
<dbReference type="Proteomes" id="UP000326877">
    <property type="component" value="Unassembled WGS sequence"/>
</dbReference>
<sequence>MPRTPLRSTSSNRTSRHELELFQQGIIVGQFLAGQKKADIQQDICKLLDKPVSAHTVACILKESGYGHWRV</sequence>
<gene>
    <name evidence="1" type="ORF">BDV23DRAFT_157083</name>
</gene>
<dbReference type="OrthoDB" id="5151590at2759"/>
<evidence type="ECO:0000313" key="1">
    <source>
        <dbReference type="EMBL" id="KAE8389450.1"/>
    </source>
</evidence>
<dbReference type="AlphaFoldDB" id="A0A5N7C5S0"/>
<name>A0A5N7C5S0_PETAA</name>
<accession>A0A5N7C5S0</accession>
<reference evidence="1" key="1">
    <citation type="submission" date="2019-04" db="EMBL/GenBank/DDBJ databases">
        <title>Friends and foes A comparative genomics studyof 23 Aspergillus species from section Flavi.</title>
        <authorList>
            <consortium name="DOE Joint Genome Institute"/>
            <person name="Kjaerbolling I."/>
            <person name="Vesth T."/>
            <person name="Frisvad J.C."/>
            <person name="Nybo J.L."/>
            <person name="Theobald S."/>
            <person name="Kildgaard S."/>
            <person name="Isbrandt T."/>
            <person name="Kuo A."/>
            <person name="Sato A."/>
            <person name="Lyhne E.K."/>
            <person name="Kogle M.E."/>
            <person name="Wiebenga A."/>
            <person name="Kun R.S."/>
            <person name="Lubbers R.J."/>
            <person name="Makela M.R."/>
            <person name="Barry K."/>
            <person name="Chovatia M."/>
            <person name="Clum A."/>
            <person name="Daum C."/>
            <person name="Haridas S."/>
            <person name="He G."/>
            <person name="LaButti K."/>
            <person name="Lipzen A."/>
            <person name="Mondo S."/>
            <person name="Riley R."/>
            <person name="Salamov A."/>
            <person name="Simmons B.A."/>
            <person name="Magnuson J.K."/>
            <person name="Henrissat B."/>
            <person name="Mortensen U.H."/>
            <person name="Larsen T.O."/>
            <person name="Devries R.P."/>
            <person name="Grigoriev I.V."/>
            <person name="Machida M."/>
            <person name="Baker S.E."/>
            <person name="Andersen M.R."/>
        </authorList>
    </citation>
    <scope>NUCLEOTIDE SEQUENCE [LARGE SCALE GENOMIC DNA]</scope>
    <source>
        <strain evidence="1">IBT 14317</strain>
    </source>
</reference>
<dbReference type="EMBL" id="ML735265">
    <property type="protein sequence ID" value="KAE8389450.1"/>
    <property type="molecule type" value="Genomic_DNA"/>
</dbReference>